<accession>A0ABS8WUY3</accession>
<name>A0ABS8WUY3_DATST</name>
<sequence>MAKLSLSHRGYSGVPGENSIAKFFESFSALQHLHLDEDSIEVNVFHLFIFDVRFDHLKEVKLIDIIGSKPEMQIIKLLLAKSPVLVRMIVEAVSCSDDNGVGGGLRFDREGGGEQITGHVAHSLMQSNPAAGAIVLVSWEFTRENVTQGSNTIWLSWR</sequence>
<evidence type="ECO:0000313" key="1">
    <source>
        <dbReference type="EMBL" id="MCE3215900.1"/>
    </source>
</evidence>
<organism evidence="1 2">
    <name type="scientific">Datura stramonium</name>
    <name type="common">Jimsonweed</name>
    <name type="synonym">Common thornapple</name>
    <dbReference type="NCBI Taxonomy" id="4076"/>
    <lineage>
        <taxon>Eukaryota</taxon>
        <taxon>Viridiplantae</taxon>
        <taxon>Streptophyta</taxon>
        <taxon>Embryophyta</taxon>
        <taxon>Tracheophyta</taxon>
        <taxon>Spermatophyta</taxon>
        <taxon>Magnoliopsida</taxon>
        <taxon>eudicotyledons</taxon>
        <taxon>Gunneridae</taxon>
        <taxon>Pentapetalae</taxon>
        <taxon>asterids</taxon>
        <taxon>lamiids</taxon>
        <taxon>Solanales</taxon>
        <taxon>Solanaceae</taxon>
        <taxon>Solanoideae</taxon>
        <taxon>Datureae</taxon>
        <taxon>Datura</taxon>
    </lineage>
</organism>
<protein>
    <recommendedName>
        <fullName evidence="3">FBD domain-containing protein</fullName>
    </recommendedName>
</protein>
<proteinExistence type="predicted"/>
<reference evidence="1 2" key="1">
    <citation type="journal article" date="2021" name="BMC Genomics">
        <title>Datura genome reveals duplications of psychoactive alkaloid biosynthetic genes and high mutation rate following tissue culture.</title>
        <authorList>
            <person name="Rajewski A."/>
            <person name="Carter-House D."/>
            <person name="Stajich J."/>
            <person name="Litt A."/>
        </authorList>
    </citation>
    <scope>NUCLEOTIDE SEQUENCE [LARGE SCALE GENOMIC DNA]</scope>
    <source>
        <strain evidence="1">AR-01</strain>
    </source>
</reference>
<evidence type="ECO:0000313" key="2">
    <source>
        <dbReference type="Proteomes" id="UP000823775"/>
    </source>
</evidence>
<dbReference type="Proteomes" id="UP000823775">
    <property type="component" value="Unassembled WGS sequence"/>
</dbReference>
<dbReference type="EMBL" id="JACEIK010011818">
    <property type="protein sequence ID" value="MCE3215900.1"/>
    <property type="molecule type" value="Genomic_DNA"/>
</dbReference>
<comment type="caution">
    <text evidence="1">The sequence shown here is derived from an EMBL/GenBank/DDBJ whole genome shotgun (WGS) entry which is preliminary data.</text>
</comment>
<keyword evidence="2" id="KW-1185">Reference proteome</keyword>
<gene>
    <name evidence="1" type="ORF">HAX54_004022</name>
</gene>
<evidence type="ECO:0008006" key="3">
    <source>
        <dbReference type="Google" id="ProtNLM"/>
    </source>
</evidence>